<evidence type="ECO:0000313" key="2">
    <source>
        <dbReference type="EMBL" id="OLQ96234.1"/>
    </source>
</evidence>
<reference evidence="2 3" key="1">
    <citation type="submission" date="2016-09" db="EMBL/GenBank/DDBJ databases">
        <title>Genomic Taxonomy of the Vibrionaceae.</title>
        <authorList>
            <person name="Gonzalez-Castillo A."/>
            <person name="Gomez-Gil B."/>
            <person name="Enciso-Ibarra K."/>
        </authorList>
    </citation>
    <scope>NUCLEOTIDE SEQUENCE [LARGE SCALE GENOMIC DNA]</scope>
    <source>
        <strain evidence="2 3">CAIM 1902</strain>
    </source>
</reference>
<accession>A0ABX3FSQ3</accession>
<dbReference type="RefSeq" id="WP_075713272.1">
    <property type="nucleotide sequence ID" value="NZ_AP019655.1"/>
</dbReference>
<proteinExistence type="predicted"/>
<gene>
    <name evidence="2" type="ORF">BIY20_19750</name>
</gene>
<feature type="transmembrane region" description="Helical" evidence="1">
    <location>
        <begin position="16"/>
        <end position="40"/>
    </location>
</feature>
<comment type="caution">
    <text evidence="2">The sequence shown here is derived from an EMBL/GenBank/DDBJ whole genome shotgun (WGS) entry which is preliminary data.</text>
</comment>
<keyword evidence="3" id="KW-1185">Reference proteome</keyword>
<name>A0ABX3FSQ3_9VIBR</name>
<keyword evidence="1" id="KW-0472">Membrane</keyword>
<evidence type="ECO:0000256" key="1">
    <source>
        <dbReference type="SAM" id="Phobius"/>
    </source>
</evidence>
<dbReference type="EMBL" id="MJMH01000029">
    <property type="protein sequence ID" value="OLQ96234.1"/>
    <property type="molecule type" value="Genomic_DNA"/>
</dbReference>
<keyword evidence="1" id="KW-0812">Transmembrane</keyword>
<evidence type="ECO:0000313" key="3">
    <source>
        <dbReference type="Proteomes" id="UP000186039"/>
    </source>
</evidence>
<protein>
    <submittedName>
        <fullName evidence="2">Uncharacterized protein</fullName>
    </submittedName>
</protein>
<keyword evidence="1" id="KW-1133">Transmembrane helix</keyword>
<organism evidence="2 3">
    <name type="scientific">Vibrio panuliri</name>
    <dbReference type="NCBI Taxonomy" id="1381081"/>
    <lineage>
        <taxon>Bacteria</taxon>
        <taxon>Pseudomonadati</taxon>
        <taxon>Pseudomonadota</taxon>
        <taxon>Gammaproteobacteria</taxon>
        <taxon>Vibrionales</taxon>
        <taxon>Vibrionaceae</taxon>
        <taxon>Vibrio</taxon>
    </lineage>
</organism>
<dbReference type="Proteomes" id="UP000186039">
    <property type="component" value="Unassembled WGS sequence"/>
</dbReference>
<sequence>MDKYQGIIEFLAMSGILPLAILVFLFLAGFGLILLIVFAASKSKTDSQSAQGNNDIQSFEKYYDPGLPERACQNCLSSIKKGRVVCDKCGKLDSRVVSI</sequence>